<protein>
    <submittedName>
        <fullName evidence="1">Uncharacterized protein</fullName>
    </submittedName>
</protein>
<reference evidence="1 2" key="1">
    <citation type="journal article" date="2019" name="Commun. Biol.">
        <title>The bagworm genome reveals a unique fibroin gene that provides high tensile strength.</title>
        <authorList>
            <person name="Kono N."/>
            <person name="Nakamura H."/>
            <person name="Ohtoshi R."/>
            <person name="Tomita M."/>
            <person name="Numata K."/>
            <person name="Arakawa K."/>
        </authorList>
    </citation>
    <scope>NUCLEOTIDE SEQUENCE [LARGE SCALE GENOMIC DNA]</scope>
</reference>
<sequence length="89" mass="10386">MDTCDSRGVTRALPVSWIRIGYLMEERVVYWRGKAADGGRFWGGWRGMDRLNSHSLDECDNGNYYFMFVFCESVVLHRSCLPIYLLQPN</sequence>
<accession>A0A4C1VMU3</accession>
<gene>
    <name evidence="1" type="ORF">EVAR_23047_1</name>
</gene>
<comment type="caution">
    <text evidence="1">The sequence shown here is derived from an EMBL/GenBank/DDBJ whole genome shotgun (WGS) entry which is preliminary data.</text>
</comment>
<name>A0A4C1VMU3_EUMVA</name>
<keyword evidence="2" id="KW-1185">Reference proteome</keyword>
<dbReference type="Proteomes" id="UP000299102">
    <property type="component" value="Unassembled WGS sequence"/>
</dbReference>
<dbReference type="EMBL" id="BGZK01000370">
    <property type="protein sequence ID" value="GBP39722.1"/>
    <property type="molecule type" value="Genomic_DNA"/>
</dbReference>
<organism evidence="1 2">
    <name type="scientific">Eumeta variegata</name>
    <name type="common">Bagworm moth</name>
    <name type="synonym">Eumeta japonica</name>
    <dbReference type="NCBI Taxonomy" id="151549"/>
    <lineage>
        <taxon>Eukaryota</taxon>
        <taxon>Metazoa</taxon>
        <taxon>Ecdysozoa</taxon>
        <taxon>Arthropoda</taxon>
        <taxon>Hexapoda</taxon>
        <taxon>Insecta</taxon>
        <taxon>Pterygota</taxon>
        <taxon>Neoptera</taxon>
        <taxon>Endopterygota</taxon>
        <taxon>Lepidoptera</taxon>
        <taxon>Glossata</taxon>
        <taxon>Ditrysia</taxon>
        <taxon>Tineoidea</taxon>
        <taxon>Psychidae</taxon>
        <taxon>Oiketicinae</taxon>
        <taxon>Eumeta</taxon>
    </lineage>
</organism>
<dbReference type="AlphaFoldDB" id="A0A4C1VMU3"/>
<evidence type="ECO:0000313" key="2">
    <source>
        <dbReference type="Proteomes" id="UP000299102"/>
    </source>
</evidence>
<evidence type="ECO:0000313" key="1">
    <source>
        <dbReference type="EMBL" id="GBP39722.1"/>
    </source>
</evidence>
<proteinExistence type="predicted"/>